<evidence type="ECO:0000256" key="1">
    <source>
        <dbReference type="SAM" id="MobiDB-lite"/>
    </source>
</evidence>
<dbReference type="AlphaFoldDB" id="G3BBT6"/>
<accession>G3BBT6</accession>
<evidence type="ECO:0000256" key="2">
    <source>
        <dbReference type="SAM" id="Phobius"/>
    </source>
</evidence>
<evidence type="ECO:0000313" key="3">
    <source>
        <dbReference type="EMBL" id="EGV62235.1"/>
    </source>
</evidence>
<feature type="region of interest" description="Disordered" evidence="1">
    <location>
        <begin position="173"/>
        <end position="208"/>
    </location>
</feature>
<keyword evidence="2" id="KW-0812">Transmembrane</keyword>
<dbReference type="InterPro" id="IPR011009">
    <property type="entry name" value="Kinase-like_dom_sf"/>
</dbReference>
<feature type="region of interest" description="Disordered" evidence="1">
    <location>
        <begin position="277"/>
        <end position="312"/>
    </location>
</feature>
<name>G3BBT6_CANTC</name>
<evidence type="ECO:0000313" key="4">
    <source>
        <dbReference type="Proteomes" id="UP000000707"/>
    </source>
</evidence>
<dbReference type="HOGENOM" id="CLU_762899_0_0_1"/>
<protein>
    <submittedName>
        <fullName evidence="3">Uncharacterized protein</fullName>
    </submittedName>
</protein>
<feature type="compositionally biased region" description="Polar residues" evidence="1">
    <location>
        <begin position="302"/>
        <end position="312"/>
    </location>
</feature>
<dbReference type="Proteomes" id="UP000000707">
    <property type="component" value="Unassembled WGS sequence"/>
</dbReference>
<dbReference type="STRING" id="590646.G3BBT6"/>
<organism evidence="4">
    <name type="scientific">Candida tenuis (strain ATCC 10573 / BCRC 21748 / CBS 615 / JCM 9827 / NBRC 10315 / NRRL Y-1498 / VKM Y-70)</name>
    <name type="common">Yeast</name>
    <name type="synonym">Yamadazyma tenuis</name>
    <dbReference type="NCBI Taxonomy" id="590646"/>
    <lineage>
        <taxon>Eukaryota</taxon>
        <taxon>Fungi</taxon>
        <taxon>Dikarya</taxon>
        <taxon>Ascomycota</taxon>
        <taxon>Saccharomycotina</taxon>
        <taxon>Pichiomycetes</taxon>
        <taxon>Debaryomycetaceae</taxon>
        <taxon>Yamadazyma</taxon>
    </lineage>
</organism>
<reference evidence="3 4" key="1">
    <citation type="journal article" date="2011" name="Proc. Natl. Acad. Sci. U.S.A.">
        <title>Comparative genomics of xylose-fermenting fungi for enhanced biofuel production.</title>
        <authorList>
            <person name="Wohlbach D.J."/>
            <person name="Kuo A."/>
            <person name="Sato T.K."/>
            <person name="Potts K.M."/>
            <person name="Salamov A.A."/>
            <person name="LaButti K.M."/>
            <person name="Sun H."/>
            <person name="Clum A."/>
            <person name="Pangilinan J.L."/>
            <person name="Lindquist E.A."/>
            <person name="Lucas S."/>
            <person name="Lapidus A."/>
            <person name="Jin M."/>
            <person name="Gunawan C."/>
            <person name="Balan V."/>
            <person name="Dale B.E."/>
            <person name="Jeffries T.W."/>
            <person name="Zinkel R."/>
            <person name="Barry K.W."/>
            <person name="Grigoriev I.V."/>
            <person name="Gasch A.P."/>
        </authorList>
    </citation>
    <scope>NUCLEOTIDE SEQUENCE [LARGE SCALE GENOMIC DNA]</scope>
    <source>
        <strain evidence="4">ATCC 10573 / BCRC 21748 / CBS 615 / JCM 9827 / NBRC 10315 / NRRL Y-1498 / VKM Y-70</strain>
    </source>
</reference>
<proteinExistence type="predicted"/>
<keyword evidence="2" id="KW-0472">Membrane</keyword>
<sequence>MDHWGLGMVLFCIVYCGVPFSTSLVTDHGFREYKFNHSRFCGNNPGFKNNTDLHRGPGSEFKWASQFQSTGAARVAWKLCDPSIDHRYDLDLLFNDPWFQGLEMCVYEAEDQDVNPVVFPTVPSNASFSAVSTSAGSRVPSRRNTSLHNFNNASTAADLSSSFKSMLDFQSKEATNGQVHDNHEDGDDEDGDDKSIHSQSSLTHFHQAPPPLAADGCCSCEKPKSSSSMLDVVEKPKVKSMLDMAGSLNLPSLKEHDTYTENIKESKECVCDCHQEKSPANRPRAQSHPHPFRHVSSESLKRNSSQSSFTRNNSLTEWEDVLKPAEDLHLDSSGVCNLGYKIRKHHHLEVSGAAVSGALARRR</sequence>
<keyword evidence="4" id="KW-1185">Reference proteome</keyword>
<dbReference type="eggNOG" id="KOG0583">
    <property type="taxonomic scope" value="Eukaryota"/>
</dbReference>
<gene>
    <name evidence="3" type="ORF">CANTEDRAFT_115699</name>
</gene>
<dbReference type="SUPFAM" id="SSF56112">
    <property type="entry name" value="Protein kinase-like (PK-like)"/>
    <property type="match status" value="1"/>
</dbReference>
<dbReference type="OrthoDB" id="4062651at2759"/>
<keyword evidence="2" id="KW-1133">Transmembrane helix</keyword>
<feature type="transmembrane region" description="Helical" evidence="2">
    <location>
        <begin position="6"/>
        <end position="25"/>
    </location>
</feature>
<dbReference type="EMBL" id="GL996527">
    <property type="protein sequence ID" value="EGV62235.1"/>
    <property type="molecule type" value="Genomic_DNA"/>
</dbReference>